<protein>
    <submittedName>
        <fullName evidence="1">Uncharacterized protein</fullName>
    </submittedName>
</protein>
<proteinExistence type="predicted"/>
<evidence type="ECO:0000313" key="1">
    <source>
        <dbReference type="EMBL" id="CAK0871097.1"/>
    </source>
</evidence>
<organism evidence="1 2">
    <name type="scientific">Prorocentrum cordatum</name>
    <dbReference type="NCBI Taxonomy" id="2364126"/>
    <lineage>
        <taxon>Eukaryota</taxon>
        <taxon>Sar</taxon>
        <taxon>Alveolata</taxon>
        <taxon>Dinophyceae</taxon>
        <taxon>Prorocentrales</taxon>
        <taxon>Prorocentraceae</taxon>
        <taxon>Prorocentrum</taxon>
    </lineage>
</organism>
<comment type="caution">
    <text evidence="1">The sequence shown here is derived from an EMBL/GenBank/DDBJ whole genome shotgun (WGS) entry which is preliminary data.</text>
</comment>
<dbReference type="Proteomes" id="UP001189429">
    <property type="component" value="Unassembled WGS sequence"/>
</dbReference>
<sequence length="169" mass="19051">MHAVAFIQSLLPASRHTKSEIVLVYVHSSRAVQCQQKLIKCGLRPGPFECEFYVHEAELPTMFVSVPAQLRTLTFDTFTISCPIVHSRGFTSKLPADTEPILRIGKNLVWMNHAIKLANHIFQTLTPRLVAVARQRDIFICLCHLKTRASCKSLCNPMIGKWNICYASA</sequence>
<name>A0ABN9VDC9_9DINO</name>
<keyword evidence="2" id="KW-1185">Reference proteome</keyword>
<accession>A0ABN9VDC9</accession>
<evidence type="ECO:0000313" key="2">
    <source>
        <dbReference type="Proteomes" id="UP001189429"/>
    </source>
</evidence>
<gene>
    <name evidence="1" type="ORF">PCOR1329_LOCUS57036</name>
</gene>
<dbReference type="EMBL" id="CAUYUJ010017036">
    <property type="protein sequence ID" value="CAK0871097.1"/>
    <property type="molecule type" value="Genomic_DNA"/>
</dbReference>
<reference evidence="1" key="1">
    <citation type="submission" date="2023-10" db="EMBL/GenBank/DDBJ databases">
        <authorList>
            <person name="Chen Y."/>
            <person name="Shah S."/>
            <person name="Dougan E. K."/>
            <person name="Thang M."/>
            <person name="Chan C."/>
        </authorList>
    </citation>
    <scope>NUCLEOTIDE SEQUENCE [LARGE SCALE GENOMIC DNA]</scope>
</reference>